<evidence type="ECO:0000256" key="1">
    <source>
        <dbReference type="SAM" id="SignalP"/>
    </source>
</evidence>
<dbReference type="PROSITE" id="PS51494">
    <property type="entry name" value="SPOIVB"/>
    <property type="match status" value="1"/>
</dbReference>
<keyword evidence="4" id="KW-1185">Reference proteome</keyword>
<evidence type="ECO:0000259" key="2">
    <source>
        <dbReference type="PROSITE" id="PS51494"/>
    </source>
</evidence>
<name>A0A1H1ZS56_9ACTN</name>
<feature type="chain" id="PRO_5009268034" evidence="1">
    <location>
        <begin position="34"/>
        <end position="622"/>
    </location>
</feature>
<feature type="domain" description="Peptidase S55" evidence="2">
    <location>
        <begin position="1"/>
        <end position="169"/>
    </location>
</feature>
<dbReference type="Proteomes" id="UP000199092">
    <property type="component" value="Chromosome I"/>
</dbReference>
<dbReference type="OrthoDB" id="9765242at2"/>
<dbReference type="RefSeq" id="WP_157720581.1">
    <property type="nucleotide sequence ID" value="NZ_LT629749.1"/>
</dbReference>
<dbReference type="InterPro" id="IPR008763">
    <property type="entry name" value="Peptidase_S55"/>
</dbReference>
<organism evidence="3 4">
    <name type="scientific">Friedmanniella luteola</name>
    <dbReference type="NCBI Taxonomy" id="546871"/>
    <lineage>
        <taxon>Bacteria</taxon>
        <taxon>Bacillati</taxon>
        <taxon>Actinomycetota</taxon>
        <taxon>Actinomycetes</taxon>
        <taxon>Propionibacteriales</taxon>
        <taxon>Nocardioidaceae</taxon>
        <taxon>Friedmanniella</taxon>
    </lineage>
</organism>
<accession>A0A1H1ZS56</accession>
<dbReference type="EMBL" id="LT629749">
    <property type="protein sequence ID" value="SDT36232.1"/>
    <property type="molecule type" value="Genomic_DNA"/>
</dbReference>
<dbReference type="AlphaFoldDB" id="A0A1H1ZS56"/>
<feature type="signal peptide" evidence="1">
    <location>
        <begin position="1"/>
        <end position="33"/>
    </location>
</feature>
<protein>
    <submittedName>
        <fullName evidence="3">SpoIVB peptidase S55</fullName>
    </submittedName>
</protein>
<evidence type="ECO:0000313" key="3">
    <source>
        <dbReference type="EMBL" id="SDT36232.1"/>
    </source>
</evidence>
<keyword evidence="1" id="KW-0732">Signal</keyword>
<evidence type="ECO:0000313" key="4">
    <source>
        <dbReference type="Proteomes" id="UP000199092"/>
    </source>
</evidence>
<sequence>MQGAGRRRWQVRSAGAGLAVALVAGVLATPAAAEGPVVRPAAADPCPAVVPVAEVTPGLVGEGLTVVRGTTPKPFAVEVLGVLPDGIGAGKDMIVVEVSDLAGGHVVDQGGGGIWAGMSGSPVYVGGRLLGSVSYGFTSANSPIGGVTPAADMLDLLDLGRPAVRAAAAVREPRQVALPSGLRRQVDARAAAAVPRGGLQRLPVPLSLSGLGPARVARFQAGADAAGLSVLAHAGSGRAAPAASSPLAVPVPGGNFTSVLSYGDVTVAGTGTTTAVCGGQALAFGHPYALAGAVSYGASTGSSLAIIRDDTFGAFKLATVGDPVGTVDQDRTSGLRARLGVLPMTVPVTTTVRNSTTGAARTGTTRVSARDLLPEVAAYAALANYDNVVDEIGDGRASSRWVITGTRAGGTSFTVSRTNAWASRDDIAAEPAFDLAAALDALVDQDDEAVTIRSVALESNVTGDFRQYRVGKTEVAVGKGAYKVRAAVTVKAGDTIKVRTTLKAFRSSTVRRVVSIVKVPAKTQGKSGLLLVAGGQATLLPGEDEGEGEGCFLDPTACDEGLADDLDAVIKGIVSAPHNDDLQISLLLGSEDDEDVRTVKDLRVRQRYTVTGAASVGVQVRR</sequence>
<reference evidence="3 4" key="1">
    <citation type="submission" date="2016-10" db="EMBL/GenBank/DDBJ databases">
        <authorList>
            <person name="de Groot N.N."/>
        </authorList>
    </citation>
    <scope>NUCLEOTIDE SEQUENCE [LARGE SCALE GENOMIC DNA]</scope>
    <source>
        <strain evidence="3 4">DSM 21741</strain>
    </source>
</reference>
<proteinExistence type="predicted"/>
<dbReference type="STRING" id="546871.SAMN04488543_3952"/>
<gene>
    <name evidence="3" type="ORF">SAMN04488543_3952</name>
</gene>
<dbReference type="Pfam" id="PF05580">
    <property type="entry name" value="Peptidase_S55"/>
    <property type="match status" value="1"/>
</dbReference>